<comment type="subcellular location">
    <subcellularLocation>
        <location evidence="1">Cell membrane</location>
        <topology evidence="1">Multi-pass membrane protein</topology>
    </subcellularLocation>
</comment>
<evidence type="ECO:0000256" key="3">
    <source>
        <dbReference type="ARBA" id="ARBA00022448"/>
    </source>
</evidence>
<dbReference type="PATRIC" id="fig|645517.4.peg.1854"/>
<evidence type="ECO:0000313" key="11">
    <source>
        <dbReference type="EMBL" id="ANU08162.1"/>
    </source>
</evidence>
<evidence type="ECO:0000259" key="10">
    <source>
        <dbReference type="Pfam" id="PF12704"/>
    </source>
</evidence>
<evidence type="ECO:0000256" key="4">
    <source>
        <dbReference type="ARBA" id="ARBA00022475"/>
    </source>
</evidence>
<reference evidence="11 12" key="1">
    <citation type="submission" date="2016-07" db="EMBL/GenBank/DDBJ databases">
        <title>Complete genome sequence of Altererythrobacter namhicola JCM 16345T, containing esterase-encoding genes.</title>
        <authorList>
            <person name="Cheng H."/>
            <person name="Wu Y.-H."/>
            <person name="Jian S.-L."/>
            <person name="Huo Y.-Y."/>
            <person name="Wang C.-S."/>
            <person name="Xu X.-W."/>
        </authorList>
    </citation>
    <scope>NUCLEOTIDE SEQUENCE [LARGE SCALE GENOMIC DNA]</scope>
    <source>
        <strain evidence="11 12">JCM 16345</strain>
    </source>
</reference>
<keyword evidence="4" id="KW-1003">Cell membrane</keyword>
<feature type="domain" description="ABC3 transporter permease C-terminal" evidence="9">
    <location>
        <begin position="292"/>
        <end position="425"/>
    </location>
</feature>
<sequence>MPARRKPRGNLQPICEHPSLILSPFEWTIAKRYMMPGKGEGFIALVAGISLVAVMLGVAALVIVMSVMNGFRAELLDKIVGLNGHAIIQAYGDDLEGWQDILEDVRETDGVVSASPLIEQPLLASFNGRVDAVLVRGNTPDDIGALAPNVVAGSLDGLQPDASRVAIGSRLAQNLGARMGDTITIINPAGRSTPFGTVPRQVGYEIAAIFEVGVYDYDNAFVVMPIPTAQTLLLSGDTIGMIEVTTEDADTVQQTLAPLNDQLEGRAVISDWRTINSSLFEALEIERVAMFFVLSIIVLVAVFNILSSLIMLVRSKRRDIAILRTMGATRRNLLKIFVTAGFLIGAIGTLAGVALGFVVLLFRQAIVSGIGFLTGVELWNPQIRFLSELPAKTNPAEVIAIVSLALVLSFLATLYPAFKASSTDPVEVLRYE</sequence>
<dbReference type="Proteomes" id="UP000092698">
    <property type="component" value="Chromosome"/>
</dbReference>
<dbReference type="InterPro" id="IPR003838">
    <property type="entry name" value="ABC3_permease_C"/>
</dbReference>
<gene>
    <name evidence="11" type="primary">lolE</name>
    <name evidence="11" type="ORF">A6F65_01867</name>
</gene>
<comment type="similarity">
    <text evidence="2">Belongs to the ABC-4 integral membrane protein family. LolC/E subfamily.</text>
</comment>
<keyword evidence="11" id="KW-0449">Lipoprotein</keyword>
<name>A0A1C7D9W9_9SPHN</name>
<feature type="transmembrane region" description="Helical" evidence="8">
    <location>
        <begin position="399"/>
        <end position="418"/>
    </location>
</feature>
<evidence type="ECO:0000256" key="7">
    <source>
        <dbReference type="ARBA" id="ARBA00023136"/>
    </source>
</evidence>
<proteinExistence type="inferred from homology"/>
<evidence type="ECO:0000256" key="8">
    <source>
        <dbReference type="SAM" id="Phobius"/>
    </source>
</evidence>
<feature type="domain" description="MacB-like periplasmic core" evidence="10">
    <location>
        <begin position="49"/>
        <end position="257"/>
    </location>
</feature>
<dbReference type="KEGG" id="anh:A6F65_01867"/>
<evidence type="ECO:0000259" key="9">
    <source>
        <dbReference type="Pfam" id="PF02687"/>
    </source>
</evidence>
<keyword evidence="6 8" id="KW-1133">Transmembrane helix</keyword>
<dbReference type="InterPro" id="IPR051447">
    <property type="entry name" value="Lipoprotein-release_system"/>
</dbReference>
<organism evidence="11 12">
    <name type="scientific">Paraurantiacibacter namhicola</name>
    <dbReference type="NCBI Taxonomy" id="645517"/>
    <lineage>
        <taxon>Bacteria</taxon>
        <taxon>Pseudomonadati</taxon>
        <taxon>Pseudomonadota</taxon>
        <taxon>Alphaproteobacteria</taxon>
        <taxon>Sphingomonadales</taxon>
        <taxon>Erythrobacteraceae</taxon>
        <taxon>Paraurantiacibacter</taxon>
    </lineage>
</organism>
<evidence type="ECO:0000313" key="12">
    <source>
        <dbReference type="Proteomes" id="UP000092698"/>
    </source>
</evidence>
<dbReference type="Pfam" id="PF02687">
    <property type="entry name" value="FtsX"/>
    <property type="match status" value="1"/>
</dbReference>
<protein>
    <submittedName>
        <fullName evidence="11">Lipoprotein-releasing system transmembrane protein LolE</fullName>
    </submittedName>
</protein>
<dbReference type="GO" id="GO:0098797">
    <property type="term" value="C:plasma membrane protein complex"/>
    <property type="evidence" value="ECO:0007669"/>
    <property type="project" value="TreeGrafter"/>
</dbReference>
<dbReference type="InterPro" id="IPR011925">
    <property type="entry name" value="LolCE_TM"/>
</dbReference>
<dbReference type="NCBIfam" id="TIGR02212">
    <property type="entry name" value="lolCE"/>
    <property type="match status" value="1"/>
</dbReference>
<keyword evidence="3" id="KW-0813">Transport</keyword>
<feature type="transmembrane region" description="Helical" evidence="8">
    <location>
        <begin position="288"/>
        <end position="313"/>
    </location>
</feature>
<evidence type="ECO:0000256" key="6">
    <source>
        <dbReference type="ARBA" id="ARBA00022989"/>
    </source>
</evidence>
<accession>A0A1C7D9W9</accession>
<dbReference type="GO" id="GO:0044874">
    <property type="term" value="P:lipoprotein localization to outer membrane"/>
    <property type="evidence" value="ECO:0007669"/>
    <property type="project" value="TreeGrafter"/>
</dbReference>
<feature type="transmembrane region" description="Helical" evidence="8">
    <location>
        <begin position="41"/>
        <end position="68"/>
    </location>
</feature>
<keyword evidence="12" id="KW-1185">Reference proteome</keyword>
<evidence type="ECO:0000256" key="5">
    <source>
        <dbReference type="ARBA" id="ARBA00022692"/>
    </source>
</evidence>
<evidence type="ECO:0000256" key="2">
    <source>
        <dbReference type="ARBA" id="ARBA00005236"/>
    </source>
</evidence>
<feature type="transmembrane region" description="Helical" evidence="8">
    <location>
        <begin position="333"/>
        <end position="355"/>
    </location>
</feature>
<dbReference type="GO" id="GO:0042953">
    <property type="term" value="P:lipoprotein transport"/>
    <property type="evidence" value="ECO:0007669"/>
    <property type="project" value="InterPro"/>
</dbReference>
<dbReference type="EMBL" id="CP016545">
    <property type="protein sequence ID" value="ANU08162.1"/>
    <property type="molecule type" value="Genomic_DNA"/>
</dbReference>
<dbReference type="PANTHER" id="PTHR30489">
    <property type="entry name" value="LIPOPROTEIN-RELEASING SYSTEM TRANSMEMBRANE PROTEIN LOLE"/>
    <property type="match status" value="1"/>
</dbReference>
<dbReference type="AlphaFoldDB" id="A0A1C7D9W9"/>
<dbReference type="STRING" id="645517.A6F65_01867"/>
<dbReference type="InterPro" id="IPR025857">
    <property type="entry name" value="MacB_PCD"/>
</dbReference>
<dbReference type="PANTHER" id="PTHR30489:SF0">
    <property type="entry name" value="LIPOPROTEIN-RELEASING SYSTEM TRANSMEMBRANE PROTEIN LOLE"/>
    <property type="match status" value="1"/>
</dbReference>
<feature type="transmembrane region" description="Helical" evidence="8">
    <location>
        <begin position="361"/>
        <end position="379"/>
    </location>
</feature>
<dbReference type="Pfam" id="PF12704">
    <property type="entry name" value="MacB_PCD"/>
    <property type="match status" value="1"/>
</dbReference>
<keyword evidence="7 8" id="KW-0472">Membrane</keyword>
<evidence type="ECO:0000256" key="1">
    <source>
        <dbReference type="ARBA" id="ARBA00004651"/>
    </source>
</evidence>
<keyword evidence="5 8" id="KW-0812">Transmembrane</keyword>